<sequence length="102" mass="10819">MSYLDCAQYDCCHNKAGCCCLDGINVRHTGPGDAVCGSYRNSGGCGNVATDNQPASPETEIHCDDRGCRHLEGRCCCADHVSIDECSCGPECATRAPRETAE</sequence>
<dbReference type="OrthoDB" id="9792226at2"/>
<dbReference type="RefSeq" id="WP_078783424.1">
    <property type="nucleotide sequence ID" value="NZ_CABIYV010000009.1"/>
</dbReference>
<evidence type="ECO:0000313" key="2">
    <source>
        <dbReference type="Proteomes" id="UP000190286"/>
    </source>
</evidence>
<protein>
    <recommendedName>
        <fullName evidence="3">DUF1540 domain-containing protein</fullName>
    </recommendedName>
</protein>
<reference evidence="1 2" key="1">
    <citation type="submission" date="2017-02" db="EMBL/GenBank/DDBJ databases">
        <authorList>
            <person name="Peterson S.W."/>
        </authorList>
    </citation>
    <scope>NUCLEOTIDE SEQUENCE [LARGE SCALE GENOMIC DNA]</scope>
    <source>
        <strain evidence="1 2">ATCC 27749</strain>
    </source>
</reference>
<gene>
    <name evidence="1" type="ORF">SAMN02745178_00408</name>
</gene>
<organism evidence="1 2">
    <name type="scientific">Gemmiger formicilis</name>
    <dbReference type="NCBI Taxonomy" id="745368"/>
    <lineage>
        <taxon>Bacteria</taxon>
        <taxon>Bacillati</taxon>
        <taxon>Bacillota</taxon>
        <taxon>Clostridia</taxon>
        <taxon>Eubacteriales</taxon>
        <taxon>Gemmiger</taxon>
    </lineage>
</organism>
<keyword evidence="2" id="KW-1185">Reference proteome</keyword>
<dbReference type="GeneID" id="93336902"/>
<dbReference type="STRING" id="745368.SAMN02745178_00408"/>
<evidence type="ECO:0000313" key="1">
    <source>
        <dbReference type="EMBL" id="SKA75335.1"/>
    </source>
</evidence>
<accession>A0A1T4WEK4</accession>
<evidence type="ECO:0008006" key="3">
    <source>
        <dbReference type="Google" id="ProtNLM"/>
    </source>
</evidence>
<name>A0A1T4WEK4_9FIRM</name>
<dbReference type="Proteomes" id="UP000190286">
    <property type="component" value="Unassembled WGS sequence"/>
</dbReference>
<dbReference type="EMBL" id="FUYF01000002">
    <property type="protein sequence ID" value="SKA75335.1"/>
    <property type="molecule type" value="Genomic_DNA"/>
</dbReference>
<proteinExistence type="predicted"/>
<dbReference type="AlphaFoldDB" id="A0A1T4WEK4"/>